<dbReference type="AlphaFoldDB" id="A0AAD4VPY9"/>
<keyword evidence="2" id="KW-1185">Reference proteome</keyword>
<gene>
    <name evidence="1" type="ORF">L3X38_027178</name>
</gene>
<name>A0AAD4VPY9_PRUDU</name>
<protein>
    <submittedName>
        <fullName evidence="1">Uncharacterized protein</fullName>
    </submittedName>
</protein>
<dbReference type="EMBL" id="JAJFAZ020000005">
    <property type="protein sequence ID" value="KAI5327782.1"/>
    <property type="molecule type" value="Genomic_DNA"/>
</dbReference>
<evidence type="ECO:0000313" key="2">
    <source>
        <dbReference type="Proteomes" id="UP001054821"/>
    </source>
</evidence>
<reference evidence="1 2" key="1">
    <citation type="journal article" date="2022" name="G3 (Bethesda)">
        <title>Whole-genome sequence and methylome profiling of the almond [Prunus dulcis (Mill.) D.A. Webb] cultivar 'Nonpareil'.</title>
        <authorList>
            <person name="D'Amico-Willman K.M."/>
            <person name="Ouma W.Z."/>
            <person name="Meulia T."/>
            <person name="Sideli G.M."/>
            <person name="Gradziel T.M."/>
            <person name="Fresnedo-Ramirez J."/>
        </authorList>
    </citation>
    <scope>NUCLEOTIDE SEQUENCE [LARGE SCALE GENOMIC DNA]</scope>
    <source>
        <strain evidence="1">Clone GOH B32 T37-40</strain>
    </source>
</reference>
<organism evidence="1 2">
    <name type="scientific">Prunus dulcis</name>
    <name type="common">Almond</name>
    <name type="synonym">Amygdalus dulcis</name>
    <dbReference type="NCBI Taxonomy" id="3755"/>
    <lineage>
        <taxon>Eukaryota</taxon>
        <taxon>Viridiplantae</taxon>
        <taxon>Streptophyta</taxon>
        <taxon>Embryophyta</taxon>
        <taxon>Tracheophyta</taxon>
        <taxon>Spermatophyta</taxon>
        <taxon>Magnoliopsida</taxon>
        <taxon>eudicotyledons</taxon>
        <taxon>Gunneridae</taxon>
        <taxon>Pentapetalae</taxon>
        <taxon>rosids</taxon>
        <taxon>fabids</taxon>
        <taxon>Rosales</taxon>
        <taxon>Rosaceae</taxon>
        <taxon>Amygdaloideae</taxon>
        <taxon>Amygdaleae</taxon>
        <taxon>Prunus</taxon>
    </lineage>
</organism>
<accession>A0AAD4VPY9</accession>
<dbReference type="Proteomes" id="UP001054821">
    <property type="component" value="Chromosome 5"/>
</dbReference>
<proteinExistence type="predicted"/>
<evidence type="ECO:0000313" key="1">
    <source>
        <dbReference type="EMBL" id="KAI5327782.1"/>
    </source>
</evidence>
<comment type="caution">
    <text evidence="1">The sequence shown here is derived from an EMBL/GenBank/DDBJ whole genome shotgun (WGS) entry which is preliminary data.</text>
</comment>
<sequence length="153" mass="16395">MYHTKLTIFKLKASNSQKLQQPHESKHIPAKPSTELLSEMQITVNKLQKLTKGRSFALCSCSEHHAKLGRIGATGGEDLPAAGLEVFGNGAVSGESDIVGGSGDRPEFKDCDVGGSRHLNGAVHARSLDGFRSRVGLGFGSSHFQSLYCRVLC</sequence>